<accession>A0ABW3TPG1</accession>
<proteinExistence type="inferred from homology"/>
<name>A0ABW3TPG1_9MICO</name>
<feature type="region of interest" description="Disordered" evidence="4">
    <location>
        <begin position="79"/>
        <end position="104"/>
    </location>
</feature>
<dbReference type="Gene3D" id="3.90.226.10">
    <property type="entry name" value="2-enoyl-CoA Hydratase, Chain A, domain 1"/>
    <property type="match status" value="1"/>
</dbReference>
<dbReference type="RefSeq" id="WP_343960489.1">
    <property type="nucleotide sequence ID" value="NZ_BAAAKZ010000008.1"/>
</dbReference>
<evidence type="ECO:0000313" key="6">
    <source>
        <dbReference type="Proteomes" id="UP001597181"/>
    </source>
</evidence>
<dbReference type="CDD" id="cd06558">
    <property type="entry name" value="crotonase-like"/>
    <property type="match status" value="1"/>
</dbReference>
<dbReference type="PANTHER" id="PTHR11941">
    <property type="entry name" value="ENOYL-COA HYDRATASE-RELATED"/>
    <property type="match status" value="1"/>
</dbReference>
<dbReference type="InterPro" id="IPR001753">
    <property type="entry name" value="Enoyl-CoA_hydra/iso"/>
</dbReference>
<dbReference type="InterPro" id="IPR018376">
    <property type="entry name" value="Enoyl-CoA_hyd/isom_CS"/>
</dbReference>
<gene>
    <name evidence="5" type="ORF">ACFQ3U_11510</name>
</gene>
<dbReference type="InterPro" id="IPR029045">
    <property type="entry name" value="ClpP/crotonase-like_dom_sf"/>
</dbReference>
<dbReference type="Pfam" id="PF00378">
    <property type="entry name" value="ECH_1"/>
    <property type="match status" value="2"/>
</dbReference>
<keyword evidence="2" id="KW-0456">Lyase</keyword>
<comment type="caution">
    <text evidence="5">The sequence shown here is derived from an EMBL/GenBank/DDBJ whole genome shotgun (WGS) entry which is preliminary data.</text>
</comment>
<dbReference type="InterPro" id="IPR014748">
    <property type="entry name" value="Enoyl-CoA_hydra_C"/>
</dbReference>
<dbReference type="Proteomes" id="UP001597181">
    <property type="component" value="Unassembled WGS sequence"/>
</dbReference>
<evidence type="ECO:0000256" key="2">
    <source>
        <dbReference type="ARBA" id="ARBA00023239"/>
    </source>
</evidence>
<dbReference type="PANTHER" id="PTHR11941:SF127">
    <property type="entry name" value="ENOYL-COA HYDRATASE ECHA18 (ENOYL HYDRASE) (UNSATURATED ACYL-COA HYDRATASE) (CROTONASE)-RELATED"/>
    <property type="match status" value="1"/>
</dbReference>
<evidence type="ECO:0000313" key="5">
    <source>
        <dbReference type="EMBL" id="MFD1202520.1"/>
    </source>
</evidence>
<evidence type="ECO:0000256" key="1">
    <source>
        <dbReference type="ARBA" id="ARBA00005254"/>
    </source>
</evidence>
<dbReference type="SUPFAM" id="SSF52096">
    <property type="entry name" value="ClpP/crotonase"/>
    <property type="match status" value="1"/>
</dbReference>
<dbReference type="Gene3D" id="1.10.12.10">
    <property type="entry name" value="Lyase 2-enoyl-coa Hydratase, Chain A, domain 2"/>
    <property type="match status" value="1"/>
</dbReference>
<dbReference type="EMBL" id="JBHTLY010000005">
    <property type="protein sequence ID" value="MFD1202520.1"/>
    <property type="molecule type" value="Genomic_DNA"/>
</dbReference>
<protein>
    <submittedName>
        <fullName evidence="5">Enoyl-CoA hydratase/isomerase family protein</fullName>
    </submittedName>
</protein>
<organism evidence="5 6">
    <name type="scientific">Leucobacter albus</name>
    <dbReference type="NCBI Taxonomy" id="272210"/>
    <lineage>
        <taxon>Bacteria</taxon>
        <taxon>Bacillati</taxon>
        <taxon>Actinomycetota</taxon>
        <taxon>Actinomycetes</taxon>
        <taxon>Micrococcales</taxon>
        <taxon>Microbacteriaceae</taxon>
        <taxon>Leucobacter</taxon>
    </lineage>
</organism>
<evidence type="ECO:0000256" key="3">
    <source>
        <dbReference type="RuleBase" id="RU003707"/>
    </source>
</evidence>
<feature type="compositionally biased region" description="Low complexity" evidence="4">
    <location>
        <begin position="79"/>
        <end position="98"/>
    </location>
</feature>
<comment type="similarity">
    <text evidence="1 3">Belongs to the enoyl-CoA hydratase/isomerase family.</text>
</comment>
<evidence type="ECO:0000256" key="4">
    <source>
        <dbReference type="SAM" id="MobiDB-lite"/>
    </source>
</evidence>
<dbReference type="PROSITE" id="PS00166">
    <property type="entry name" value="ENOYL_COA_HYDRATASE"/>
    <property type="match status" value="1"/>
</dbReference>
<keyword evidence="6" id="KW-1185">Reference proteome</keyword>
<sequence>MTGGAIRLAVRDGIGTIEIDRPAKRNALTPELCDDLASAVRDLDRDPAVRVIALTGAGGNFSAGADIAELPRVLFDAPEAGPGSPGAPLGPASSTSGADPRPSFDHLTAADEAFGAAQKPTVALVRGICMGGGWQLASACDVVLCSDDARIAITPALLGIVYPRRGVARLVRMVGPDRAKYLLFSGARISPADAERWGLVTALLPAGDFDVATAEYLARVAANSQYSVQTSKRLIDAGTGAEGLGGGDLDAAWREVWREMPANPDLASGRPAFLAGRSPEFSWRGNAPA</sequence>
<reference evidence="6" key="1">
    <citation type="journal article" date="2019" name="Int. J. Syst. Evol. Microbiol.">
        <title>The Global Catalogue of Microorganisms (GCM) 10K type strain sequencing project: providing services to taxonomists for standard genome sequencing and annotation.</title>
        <authorList>
            <consortium name="The Broad Institute Genomics Platform"/>
            <consortium name="The Broad Institute Genome Sequencing Center for Infectious Disease"/>
            <person name="Wu L."/>
            <person name="Ma J."/>
        </authorList>
    </citation>
    <scope>NUCLEOTIDE SEQUENCE [LARGE SCALE GENOMIC DNA]</scope>
    <source>
        <strain evidence="6">CCUG 50213</strain>
    </source>
</reference>